<organism evidence="1 2">
    <name type="scientific">Scylla paramamosain</name>
    <name type="common">Mud crab</name>
    <dbReference type="NCBI Taxonomy" id="85552"/>
    <lineage>
        <taxon>Eukaryota</taxon>
        <taxon>Metazoa</taxon>
        <taxon>Ecdysozoa</taxon>
        <taxon>Arthropoda</taxon>
        <taxon>Crustacea</taxon>
        <taxon>Multicrustacea</taxon>
        <taxon>Malacostraca</taxon>
        <taxon>Eumalacostraca</taxon>
        <taxon>Eucarida</taxon>
        <taxon>Decapoda</taxon>
        <taxon>Pleocyemata</taxon>
        <taxon>Brachyura</taxon>
        <taxon>Eubrachyura</taxon>
        <taxon>Portunoidea</taxon>
        <taxon>Portunidae</taxon>
        <taxon>Portuninae</taxon>
        <taxon>Scylla</taxon>
    </lineage>
</organism>
<dbReference type="EMBL" id="JARAKH010000003">
    <property type="protein sequence ID" value="KAK8405021.1"/>
    <property type="molecule type" value="Genomic_DNA"/>
</dbReference>
<dbReference type="AlphaFoldDB" id="A0AAW0V144"/>
<gene>
    <name evidence="1" type="ORF">O3P69_001536</name>
</gene>
<dbReference type="Proteomes" id="UP001487740">
    <property type="component" value="Unassembled WGS sequence"/>
</dbReference>
<name>A0AAW0V144_SCYPA</name>
<proteinExistence type="predicted"/>
<keyword evidence="2" id="KW-1185">Reference proteome</keyword>
<accession>A0AAW0V144</accession>
<evidence type="ECO:0000313" key="1">
    <source>
        <dbReference type="EMBL" id="KAK8405021.1"/>
    </source>
</evidence>
<sequence length="99" mass="10983">MDLYLVSPVFLKRLMTQRPSGTTLLKDGRTIDAALPFLPFRVHISLLPRHFNTPDEGSAQETHQLAWQPPSHLGTRAADWQVFTAMSAVNGVQQSAVSL</sequence>
<evidence type="ECO:0000313" key="2">
    <source>
        <dbReference type="Proteomes" id="UP001487740"/>
    </source>
</evidence>
<reference evidence="1 2" key="1">
    <citation type="submission" date="2023-03" db="EMBL/GenBank/DDBJ databases">
        <title>High-quality genome of Scylla paramamosain provides insights in environmental adaptation.</title>
        <authorList>
            <person name="Zhang L."/>
        </authorList>
    </citation>
    <scope>NUCLEOTIDE SEQUENCE [LARGE SCALE GENOMIC DNA]</scope>
    <source>
        <strain evidence="1">LZ_2023a</strain>
        <tissue evidence="1">Muscle</tissue>
    </source>
</reference>
<comment type="caution">
    <text evidence="1">The sequence shown here is derived from an EMBL/GenBank/DDBJ whole genome shotgun (WGS) entry which is preliminary data.</text>
</comment>
<protein>
    <submittedName>
        <fullName evidence="1">Uncharacterized protein</fullName>
    </submittedName>
</protein>